<dbReference type="InterPro" id="IPR015943">
    <property type="entry name" value="WD40/YVTN_repeat-like_dom_sf"/>
</dbReference>
<dbReference type="PANTHER" id="PTHR10241">
    <property type="entry name" value="LETHAL 2 GIANT LARVAE PROTEIN"/>
    <property type="match status" value="1"/>
</dbReference>
<dbReference type="Gene3D" id="2.130.10.10">
    <property type="entry name" value="YVTN repeat-like/Quinoprotein amine dehydrogenase"/>
    <property type="match status" value="1"/>
</dbReference>
<proteinExistence type="predicted"/>
<gene>
    <name evidence="1" type="ORF">HDID_LOCUS912</name>
</gene>
<dbReference type="GO" id="GO:0005886">
    <property type="term" value="C:plasma membrane"/>
    <property type="evidence" value="ECO:0007669"/>
    <property type="project" value="TreeGrafter"/>
</dbReference>
<name>A0A0R3S9I1_HYMDI</name>
<dbReference type="GO" id="GO:0006887">
    <property type="term" value="P:exocytosis"/>
    <property type="evidence" value="ECO:0007669"/>
    <property type="project" value="TreeGrafter"/>
</dbReference>
<reference evidence="1 2" key="2">
    <citation type="submission" date="2018-11" db="EMBL/GenBank/DDBJ databases">
        <authorList>
            <consortium name="Pathogen Informatics"/>
        </authorList>
    </citation>
    <scope>NUCLEOTIDE SEQUENCE [LARGE SCALE GENOMIC DNA]</scope>
</reference>
<dbReference type="WBParaSite" id="HDID_0000091101-mRNA-1">
    <property type="protein sequence ID" value="HDID_0000091101-mRNA-1"/>
    <property type="gene ID" value="HDID_0000091101"/>
</dbReference>
<dbReference type="GO" id="GO:0031201">
    <property type="term" value="C:SNARE complex"/>
    <property type="evidence" value="ECO:0007669"/>
    <property type="project" value="TreeGrafter"/>
</dbReference>
<dbReference type="OrthoDB" id="19944at2759"/>
<dbReference type="GO" id="GO:0019905">
    <property type="term" value="F:syntaxin binding"/>
    <property type="evidence" value="ECO:0007669"/>
    <property type="project" value="TreeGrafter"/>
</dbReference>
<evidence type="ECO:0000313" key="2">
    <source>
        <dbReference type="Proteomes" id="UP000274504"/>
    </source>
</evidence>
<dbReference type="STRING" id="6216.A0A0R3S9I1"/>
<organism evidence="3">
    <name type="scientific">Hymenolepis diminuta</name>
    <name type="common">Rat tapeworm</name>
    <dbReference type="NCBI Taxonomy" id="6216"/>
    <lineage>
        <taxon>Eukaryota</taxon>
        <taxon>Metazoa</taxon>
        <taxon>Spiralia</taxon>
        <taxon>Lophotrochozoa</taxon>
        <taxon>Platyhelminthes</taxon>
        <taxon>Cestoda</taxon>
        <taxon>Eucestoda</taxon>
        <taxon>Cyclophyllidea</taxon>
        <taxon>Hymenolepididae</taxon>
        <taxon>Hymenolepis</taxon>
    </lineage>
</organism>
<reference evidence="3" key="1">
    <citation type="submission" date="2017-02" db="UniProtKB">
        <authorList>
            <consortium name="WormBaseParasite"/>
        </authorList>
    </citation>
    <scope>IDENTIFICATION</scope>
</reference>
<dbReference type="AlphaFoldDB" id="A0A0R3S9I1"/>
<dbReference type="Proteomes" id="UP000274504">
    <property type="component" value="Unassembled WGS sequence"/>
</dbReference>
<sequence>MIFPPPVIAKCPRFTLQVPQVPVKQTFTIKTIKTNSACECCLALSCPDQSADASRANEQVTLTIRGRGGGGEGRLTCGYLAVSGSWLSVGSDQGNVHFVNVQQFNTSGYVINWNRAINVTQSQRPGSVVQLAEHPQNSNKLLIGYSSGLLVLWDLRAKAAEARFHYLEVISV</sequence>
<protein>
    <submittedName>
        <fullName evidence="3">WD_REPEATS_REGION domain-containing protein</fullName>
    </submittedName>
</protein>
<dbReference type="SUPFAM" id="SSF50978">
    <property type="entry name" value="WD40 repeat-like"/>
    <property type="match status" value="1"/>
</dbReference>
<dbReference type="GO" id="GO:0005096">
    <property type="term" value="F:GTPase activator activity"/>
    <property type="evidence" value="ECO:0007669"/>
    <property type="project" value="TreeGrafter"/>
</dbReference>
<dbReference type="EMBL" id="UYSG01000139">
    <property type="protein sequence ID" value="VDL18373.1"/>
    <property type="molecule type" value="Genomic_DNA"/>
</dbReference>
<dbReference type="GO" id="GO:0006893">
    <property type="term" value="P:Golgi to plasma membrane transport"/>
    <property type="evidence" value="ECO:0007669"/>
    <property type="project" value="TreeGrafter"/>
</dbReference>
<dbReference type="PANTHER" id="PTHR10241:SF25">
    <property type="entry name" value="TOMOSYN, ISOFORM C"/>
    <property type="match status" value="1"/>
</dbReference>
<evidence type="ECO:0000313" key="3">
    <source>
        <dbReference type="WBParaSite" id="HDID_0000091101-mRNA-1"/>
    </source>
</evidence>
<evidence type="ECO:0000313" key="1">
    <source>
        <dbReference type="EMBL" id="VDL18373.1"/>
    </source>
</evidence>
<dbReference type="GO" id="GO:0045159">
    <property type="term" value="F:myosin II binding"/>
    <property type="evidence" value="ECO:0007669"/>
    <property type="project" value="TreeGrafter"/>
</dbReference>
<accession>A0A0R3S9I1</accession>
<dbReference type="InterPro" id="IPR036322">
    <property type="entry name" value="WD40_repeat_dom_sf"/>
</dbReference>